<dbReference type="PATRIC" id="fig|1280950.3.peg.597"/>
<proteinExistence type="predicted"/>
<dbReference type="SUPFAM" id="SSF82693">
    <property type="entry name" value="Multidrug efflux transporter AcrB pore domain, PN1, PN2, PC1 and PC2 subdomains"/>
    <property type="match status" value="2"/>
</dbReference>
<protein>
    <submittedName>
        <fullName evidence="2">Acriflavin resistance protein</fullName>
    </submittedName>
</protein>
<feature type="transmembrane region" description="Helical" evidence="1">
    <location>
        <begin position="911"/>
        <end position="936"/>
    </location>
</feature>
<sequence length="1051" mass="115658">MSSIIRWWADNKVAANLLMIALIIAGIVAYLRMERELEPYVEFPGAQISVVWRGASPQDIEEQITVRMEEAVSSVEGIKELRSYSNEGVATLVVIGNQDLDEGKFLEELKRQIDSISTFPAAAEPPQLQVFRSRSELMRIAVSGDETVSEQTLKHFAEATRREIGLLGHVPAVELFGVRNEEISIEVSEEELRRYGVSLAEVAQAVGGTSVNISAGNVRSDGGNVQLRTRSQADTQADFENIVVKQMPNGAVVRVSDMAKVIDGFEQVNLLATVNGQRTILVQVMSGPQMNIVKMAKNVHEYFDAASRRVPPGITMTIWQDSSLDYMSRIRLIGSNFLMGLTLVLITLLLFLRPAIAIWVAVGIGTAFAGGLALLPLLDVSFNMISTFAFLLVIGVIVDDAIIVGEAIHSRTEEGEEGLTAAINGTTMVIKPVIFAVLTTMIFFAPWMMLSGGTSEFTRSISLVVILALTFSLVESLLILPAHLSHLKPVNPESRIARFQGAIADSILWVARKVYRPVMIGALRHRYLTAAIFVGGMVLSVGLLTNGLVKTIFFPETESDQVAVTVELPEGTPYSRSLEVLAQIQAGEKALEDEINLSTNGEGELIENWYTRSRDNNILALVKLVPPETRTLTAKETAERLRALIGEVPDAETITVNYKNADTDPPIQYMLNSTDLDALNAAAEDLMVKLRSYDGVYNVVNDVQSATDEIQFDLKPGAEALGITTADVARQVRQGFYGEEVQRLPRDGEDVRVFVRYPLSDRQSLDFLNNIRIRTADGRELPLYAVADIRFEKGISQINRRERRRAIVVSAEVAAERIQEIRSDLAENFFTEFDRNHPLVRRGNIGRAQGEAEFFAEIMTLLLIAIGVAYFLVAVAFKSYAEPILILLAAIPFCFTGAMVGHLVMGFPLSILSYMGIMAAAGVAVNDNLVLIDYVHQLRDRGMDGAQALIEAGTRRFRPILLTSLTTFVGLLPLMMERSMQAQFLIPIGVGLAFGVLFALFVTLFFVPALYGIGADIKRFFGYLVSGHKRPAFDALLDPKRLEEIAPVPAE</sequence>
<dbReference type="InterPro" id="IPR001036">
    <property type="entry name" value="Acrflvin-R"/>
</dbReference>
<dbReference type="OrthoDB" id="174266at2"/>
<organism evidence="2 3">
    <name type="scientific">Hyphomonas johnsonii MHS-2</name>
    <dbReference type="NCBI Taxonomy" id="1280950"/>
    <lineage>
        <taxon>Bacteria</taxon>
        <taxon>Pseudomonadati</taxon>
        <taxon>Pseudomonadota</taxon>
        <taxon>Alphaproteobacteria</taxon>
        <taxon>Hyphomonadales</taxon>
        <taxon>Hyphomonadaceae</taxon>
        <taxon>Hyphomonas</taxon>
    </lineage>
</organism>
<dbReference type="SUPFAM" id="SSF82866">
    <property type="entry name" value="Multidrug efflux transporter AcrB transmembrane domain"/>
    <property type="match status" value="2"/>
</dbReference>
<evidence type="ECO:0000313" key="2">
    <source>
        <dbReference type="EMBL" id="KCZ94295.1"/>
    </source>
</evidence>
<name>A0A059FUB0_9PROT</name>
<dbReference type="PANTHER" id="PTHR32063">
    <property type="match status" value="1"/>
</dbReference>
<feature type="transmembrane region" description="Helical" evidence="1">
    <location>
        <begin position="385"/>
        <end position="408"/>
    </location>
</feature>
<dbReference type="RefSeq" id="WP_051618075.1">
    <property type="nucleotide sequence ID" value="NZ_ARYK01000001.1"/>
</dbReference>
<feature type="transmembrane region" description="Helical" evidence="1">
    <location>
        <begin position="358"/>
        <end position="378"/>
    </location>
</feature>
<dbReference type="Gene3D" id="1.20.1640.10">
    <property type="entry name" value="Multidrug efflux transporter AcrB transmembrane domain"/>
    <property type="match status" value="2"/>
</dbReference>
<reference evidence="2 3" key="1">
    <citation type="journal article" date="2014" name="Antonie Van Leeuwenhoek">
        <title>Hyphomonas beringensis sp. nov. and Hyphomonas chukchiensis sp. nov., isolated from surface seawater of the Bering Sea and Chukchi Sea.</title>
        <authorList>
            <person name="Li C."/>
            <person name="Lai Q."/>
            <person name="Li G."/>
            <person name="Dong C."/>
            <person name="Wang J."/>
            <person name="Liao Y."/>
            <person name="Shao Z."/>
        </authorList>
    </citation>
    <scope>NUCLEOTIDE SEQUENCE [LARGE SCALE GENOMIC DNA]</scope>
    <source>
        <strain evidence="2 3">MHS-2</strain>
    </source>
</reference>
<feature type="transmembrane region" description="Helical" evidence="1">
    <location>
        <begin position="332"/>
        <end position="352"/>
    </location>
</feature>
<dbReference type="Proteomes" id="UP000025171">
    <property type="component" value="Unassembled WGS sequence"/>
</dbReference>
<evidence type="ECO:0000256" key="1">
    <source>
        <dbReference type="SAM" id="Phobius"/>
    </source>
</evidence>
<feature type="transmembrane region" description="Helical" evidence="1">
    <location>
        <begin position="13"/>
        <end position="31"/>
    </location>
</feature>
<feature type="transmembrane region" description="Helical" evidence="1">
    <location>
        <begin position="527"/>
        <end position="549"/>
    </location>
</feature>
<dbReference type="PRINTS" id="PR00702">
    <property type="entry name" value="ACRIFLAVINRP"/>
</dbReference>
<dbReference type="InterPro" id="IPR027463">
    <property type="entry name" value="AcrB_DN_DC_subdom"/>
</dbReference>
<dbReference type="GO" id="GO:0042910">
    <property type="term" value="F:xenobiotic transmembrane transporter activity"/>
    <property type="evidence" value="ECO:0007669"/>
    <property type="project" value="TreeGrafter"/>
</dbReference>
<keyword evidence="3" id="KW-1185">Reference proteome</keyword>
<dbReference type="Gene3D" id="3.30.70.1430">
    <property type="entry name" value="Multidrug efflux transporter AcrB pore domain"/>
    <property type="match status" value="2"/>
</dbReference>
<keyword evidence="1" id="KW-0812">Transmembrane</keyword>
<feature type="transmembrane region" description="Helical" evidence="1">
    <location>
        <begin position="854"/>
        <end position="877"/>
    </location>
</feature>
<dbReference type="SUPFAM" id="SSF82714">
    <property type="entry name" value="Multidrug efflux transporter AcrB TolC docking domain, DN and DC subdomains"/>
    <property type="match status" value="2"/>
</dbReference>
<feature type="transmembrane region" description="Helical" evidence="1">
    <location>
        <begin position="884"/>
        <end position="905"/>
    </location>
</feature>
<feature type="transmembrane region" description="Helical" evidence="1">
    <location>
        <begin position="988"/>
        <end position="1011"/>
    </location>
</feature>
<gene>
    <name evidence="2" type="ORF">HJO_02935</name>
</gene>
<keyword evidence="1" id="KW-1133">Transmembrane helix</keyword>
<dbReference type="PANTHER" id="PTHR32063:SF33">
    <property type="entry name" value="RND SUPERFAMILY EFFLUX PUMP PERMEASE COMPONENT"/>
    <property type="match status" value="1"/>
</dbReference>
<feature type="transmembrane region" description="Helical" evidence="1">
    <location>
        <begin position="461"/>
        <end position="484"/>
    </location>
</feature>
<dbReference type="GO" id="GO:0005886">
    <property type="term" value="C:plasma membrane"/>
    <property type="evidence" value="ECO:0007669"/>
    <property type="project" value="TreeGrafter"/>
</dbReference>
<dbReference type="eggNOG" id="COG0841">
    <property type="taxonomic scope" value="Bacteria"/>
</dbReference>
<dbReference type="Gene3D" id="3.30.70.1320">
    <property type="entry name" value="Multidrug efflux transporter AcrB pore domain like"/>
    <property type="match status" value="1"/>
</dbReference>
<evidence type="ECO:0000313" key="3">
    <source>
        <dbReference type="Proteomes" id="UP000025171"/>
    </source>
</evidence>
<dbReference type="Gene3D" id="3.30.70.1440">
    <property type="entry name" value="Multidrug efflux transporter AcrB pore domain"/>
    <property type="match status" value="1"/>
</dbReference>
<dbReference type="STRING" id="1280950.HJO_02935"/>
<comment type="caution">
    <text evidence="2">The sequence shown here is derived from an EMBL/GenBank/DDBJ whole genome shotgun (WGS) entry which is preliminary data.</text>
</comment>
<dbReference type="Gene3D" id="3.30.2090.10">
    <property type="entry name" value="Multidrug efflux transporter AcrB TolC docking domain, DN and DC subdomains"/>
    <property type="match status" value="2"/>
</dbReference>
<dbReference type="EMBL" id="ARYK01000001">
    <property type="protein sequence ID" value="KCZ94295.1"/>
    <property type="molecule type" value="Genomic_DNA"/>
</dbReference>
<dbReference type="Pfam" id="PF00873">
    <property type="entry name" value="ACR_tran"/>
    <property type="match status" value="1"/>
</dbReference>
<keyword evidence="1" id="KW-0472">Membrane</keyword>
<feature type="transmembrane region" description="Helical" evidence="1">
    <location>
        <begin position="957"/>
        <end position="976"/>
    </location>
</feature>
<feature type="transmembrane region" description="Helical" evidence="1">
    <location>
        <begin position="428"/>
        <end position="449"/>
    </location>
</feature>
<dbReference type="AlphaFoldDB" id="A0A059FUB0"/>
<accession>A0A059FUB0</accession>